<organism evidence="3 4">
    <name type="scientific">Eragrostis curvula</name>
    <name type="common">weeping love grass</name>
    <dbReference type="NCBI Taxonomy" id="38414"/>
    <lineage>
        <taxon>Eukaryota</taxon>
        <taxon>Viridiplantae</taxon>
        <taxon>Streptophyta</taxon>
        <taxon>Embryophyta</taxon>
        <taxon>Tracheophyta</taxon>
        <taxon>Spermatophyta</taxon>
        <taxon>Magnoliopsida</taxon>
        <taxon>Liliopsida</taxon>
        <taxon>Poales</taxon>
        <taxon>Poaceae</taxon>
        <taxon>PACMAD clade</taxon>
        <taxon>Chloridoideae</taxon>
        <taxon>Eragrostideae</taxon>
        <taxon>Eragrostidinae</taxon>
        <taxon>Eragrostis</taxon>
    </lineage>
</organism>
<feature type="transmembrane region" description="Helical" evidence="1">
    <location>
        <begin position="57"/>
        <end position="80"/>
    </location>
</feature>
<feature type="non-terminal residue" evidence="3">
    <location>
        <position position="1"/>
    </location>
</feature>
<dbReference type="Proteomes" id="UP000324897">
    <property type="component" value="Chromosome 3"/>
</dbReference>
<keyword evidence="1" id="KW-0472">Membrane</keyword>
<dbReference type="EMBL" id="RWGY01000385">
    <property type="protein sequence ID" value="TVU01814.1"/>
    <property type="molecule type" value="Genomic_DNA"/>
</dbReference>
<dbReference type="Gramene" id="TVU01814">
    <property type="protein sequence ID" value="TVU01814"/>
    <property type="gene ID" value="EJB05_52716"/>
</dbReference>
<name>A0A5J9TL45_9POAL</name>
<dbReference type="Gramene" id="TVU12176">
    <property type="protein sequence ID" value="TVU12176"/>
    <property type="gene ID" value="EJB05_45808"/>
</dbReference>
<gene>
    <name evidence="3" type="ORF">EJB05_45808</name>
    <name evidence="2" type="ORF">EJB05_52716</name>
</gene>
<dbReference type="AlphaFoldDB" id="A0A5J9TL45"/>
<accession>A0A5J9TL45</accession>
<evidence type="ECO:0000313" key="3">
    <source>
        <dbReference type="EMBL" id="TVU12176.1"/>
    </source>
</evidence>
<keyword evidence="1" id="KW-1133">Transmembrane helix</keyword>
<feature type="transmembrane region" description="Helical" evidence="1">
    <location>
        <begin position="101"/>
        <end position="120"/>
    </location>
</feature>
<feature type="transmembrane region" description="Helical" evidence="1">
    <location>
        <begin position="199"/>
        <end position="217"/>
    </location>
</feature>
<dbReference type="EMBL" id="RWGY01000039">
    <property type="protein sequence ID" value="TVU12176.1"/>
    <property type="molecule type" value="Genomic_DNA"/>
</dbReference>
<sequence length="218" mass="21809">MVSVSFAASAALFVALAAVELFRFLHLPSVPLPSTSTSTQDSTLDRAVESTASDTELFFPFQVLVLLAATVALFAAVAFVHLHPAAAGGATGAGNKRLSELATLLLCGAAGTLNFILFVLQPAAADVAIGDVGALVRALGAAAADALAAAATVTFYLSITLVIAHIRAGGEGGGGNGAVVVVAGHGRVLPAPVYLLKKLALGAAAALLIQMAMALFFK</sequence>
<proteinExistence type="predicted"/>
<reference evidence="3 4" key="1">
    <citation type="journal article" date="2019" name="Sci. Rep.">
        <title>A high-quality genome of Eragrostis curvula grass provides insights into Poaceae evolution and supports new strategies to enhance forage quality.</title>
        <authorList>
            <person name="Carballo J."/>
            <person name="Santos B.A.C.M."/>
            <person name="Zappacosta D."/>
            <person name="Garbus I."/>
            <person name="Selva J.P."/>
            <person name="Gallo C.A."/>
            <person name="Diaz A."/>
            <person name="Albertini E."/>
            <person name="Caccamo M."/>
            <person name="Echenique V."/>
        </authorList>
    </citation>
    <scope>NUCLEOTIDE SEQUENCE [LARGE SCALE GENOMIC DNA]</scope>
    <source>
        <strain evidence="4">cv. Victoria</strain>
        <tissue evidence="3">Leaf</tissue>
    </source>
</reference>
<evidence type="ECO:0000313" key="4">
    <source>
        <dbReference type="Proteomes" id="UP000324897"/>
    </source>
</evidence>
<feature type="transmembrane region" description="Helical" evidence="1">
    <location>
        <begin position="132"/>
        <end position="157"/>
    </location>
</feature>
<keyword evidence="1" id="KW-0812">Transmembrane</keyword>
<evidence type="ECO:0000313" key="2">
    <source>
        <dbReference type="EMBL" id="TVU01814.1"/>
    </source>
</evidence>
<keyword evidence="4" id="KW-1185">Reference proteome</keyword>
<protein>
    <submittedName>
        <fullName evidence="3">Uncharacterized protein</fullName>
    </submittedName>
</protein>
<comment type="caution">
    <text evidence="3">The sequence shown here is derived from an EMBL/GenBank/DDBJ whole genome shotgun (WGS) entry which is preliminary data.</text>
</comment>
<evidence type="ECO:0000256" key="1">
    <source>
        <dbReference type="SAM" id="Phobius"/>
    </source>
</evidence>